<dbReference type="Proteomes" id="UP001319180">
    <property type="component" value="Unassembled WGS sequence"/>
</dbReference>
<sequence length="394" mass="43758">MSSLYKVPLLLLFVGACMGLFLRYQLIAPTQAVNFTYVLHGHSHVMFLGWVFNVLYLAFVSQFTAGQRIFRILFWILQVSVAGMLVSFPLQGYGLYSIVFTTLHTFGAYVFIACFLFHTRTRSSLAITLARTALLLFVVSSFGPFYLGYLNATGLGHSNLYRFAIYFYLHFQYNGFFFFGVLTLLLQAVEPALTPAGRTRVRRGMYIAWGTSVLTYPLSILWASPGMGYNIVGFVAAVVQVLALLCFITPVKIFLSQLTDRSARLLVVLSAAALVFKCILQILSAHPALALFANEYRAVVIAYLHLVLLGCISFFLVGWLIYKDLLPAGIGRPVKAMIIGFIGSEIVLGIMPWSAAVFRVEPMLLHKGIFVLSIPLTIGMAGITYRGTIGTRRI</sequence>
<keyword evidence="1" id="KW-1133">Transmembrane helix</keyword>
<evidence type="ECO:0000256" key="1">
    <source>
        <dbReference type="SAM" id="Phobius"/>
    </source>
</evidence>
<feature type="transmembrane region" description="Helical" evidence="1">
    <location>
        <begin position="72"/>
        <end position="90"/>
    </location>
</feature>
<feature type="transmembrane region" description="Helical" evidence="1">
    <location>
        <begin position="167"/>
        <end position="186"/>
    </location>
</feature>
<feature type="transmembrane region" description="Helical" evidence="1">
    <location>
        <begin position="296"/>
        <end position="322"/>
    </location>
</feature>
<evidence type="ECO:0000313" key="3">
    <source>
        <dbReference type="Proteomes" id="UP001319180"/>
    </source>
</evidence>
<organism evidence="2 3">
    <name type="scientific">Dawidia soli</name>
    <dbReference type="NCBI Taxonomy" id="2782352"/>
    <lineage>
        <taxon>Bacteria</taxon>
        <taxon>Pseudomonadati</taxon>
        <taxon>Bacteroidota</taxon>
        <taxon>Cytophagia</taxon>
        <taxon>Cytophagales</taxon>
        <taxon>Chryseotaleaceae</taxon>
        <taxon>Dawidia</taxon>
    </lineage>
</organism>
<keyword evidence="1" id="KW-0812">Transmembrane</keyword>
<protein>
    <submittedName>
        <fullName evidence="2">Uncharacterized protein</fullName>
    </submittedName>
</protein>
<feature type="transmembrane region" description="Helical" evidence="1">
    <location>
        <begin position="263"/>
        <end position="284"/>
    </location>
</feature>
<feature type="transmembrane region" description="Helical" evidence="1">
    <location>
        <begin position="206"/>
        <end position="225"/>
    </location>
</feature>
<dbReference type="RefSeq" id="WP_254090330.1">
    <property type="nucleotide sequence ID" value="NZ_JAHESC010000013.1"/>
</dbReference>
<proteinExistence type="predicted"/>
<feature type="transmembrane region" description="Helical" evidence="1">
    <location>
        <begin position="42"/>
        <end position="60"/>
    </location>
</feature>
<feature type="transmembrane region" description="Helical" evidence="1">
    <location>
        <begin position="129"/>
        <end position="147"/>
    </location>
</feature>
<gene>
    <name evidence="2" type="ORF">KK078_11030</name>
</gene>
<comment type="caution">
    <text evidence="2">The sequence shown here is derived from an EMBL/GenBank/DDBJ whole genome shotgun (WGS) entry which is preliminary data.</text>
</comment>
<dbReference type="AlphaFoldDB" id="A0AAP2GHD5"/>
<name>A0AAP2GHD5_9BACT</name>
<accession>A0AAP2GHD5</accession>
<feature type="transmembrane region" description="Helical" evidence="1">
    <location>
        <begin position="231"/>
        <end position="251"/>
    </location>
</feature>
<dbReference type="PROSITE" id="PS51257">
    <property type="entry name" value="PROKAR_LIPOPROTEIN"/>
    <property type="match status" value="1"/>
</dbReference>
<keyword evidence="1" id="KW-0472">Membrane</keyword>
<feature type="transmembrane region" description="Helical" evidence="1">
    <location>
        <begin position="334"/>
        <end position="358"/>
    </location>
</feature>
<dbReference type="EMBL" id="JAHESC010000013">
    <property type="protein sequence ID" value="MBT1687096.1"/>
    <property type="molecule type" value="Genomic_DNA"/>
</dbReference>
<feature type="transmembrane region" description="Helical" evidence="1">
    <location>
        <begin position="364"/>
        <end position="385"/>
    </location>
</feature>
<keyword evidence="3" id="KW-1185">Reference proteome</keyword>
<evidence type="ECO:0000313" key="2">
    <source>
        <dbReference type="EMBL" id="MBT1687096.1"/>
    </source>
</evidence>
<feature type="transmembrane region" description="Helical" evidence="1">
    <location>
        <begin position="96"/>
        <end position="117"/>
    </location>
</feature>
<reference evidence="2 3" key="1">
    <citation type="submission" date="2021-05" db="EMBL/GenBank/DDBJ databases">
        <title>A Polyphasic approach of four new species of the genus Ohtaekwangia: Ohtaekwangia histidinii sp. nov., Ohtaekwangia cretensis sp. nov., Ohtaekwangia indiensis sp. nov., Ohtaekwangia reichenbachii sp. nov. from diverse environment.</title>
        <authorList>
            <person name="Octaviana S."/>
        </authorList>
    </citation>
    <scope>NUCLEOTIDE SEQUENCE [LARGE SCALE GENOMIC DNA]</scope>
    <source>
        <strain evidence="2 3">PWU37</strain>
    </source>
</reference>